<name>A0A1D9GQS3_9GAMM</name>
<dbReference type="STRING" id="1874317.BKP64_18395"/>
<dbReference type="EMBL" id="CP017715">
    <property type="protein sequence ID" value="AOY89973.1"/>
    <property type="molecule type" value="Genomic_DNA"/>
</dbReference>
<dbReference type="Pfam" id="PF07995">
    <property type="entry name" value="GSDH"/>
    <property type="match status" value="1"/>
</dbReference>
<feature type="domain" description="Glucose/Sorbosone dehydrogenase" evidence="1">
    <location>
        <begin position="180"/>
        <end position="342"/>
    </location>
</feature>
<evidence type="ECO:0000313" key="3">
    <source>
        <dbReference type="Proteomes" id="UP000177445"/>
    </source>
</evidence>
<proteinExistence type="predicted"/>
<evidence type="ECO:0000259" key="1">
    <source>
        <dbReference type="Pfam" id="PF07995"/>
    </source>
</evidence>
<dbReference type="RefSeq" id="WP_070973258.1">
    <property type="nucleotide sequence ID" value="NZ_CP017715.1"/>
</dbReference>
<keyword evidence="3" id="KW-1185">Reference proteome</keyword>
<dbReference type="InterPro" id="IPR011041">
    <property type="entry name" value="Quinoprot_gluc/sorb_DH_b-prop"/>
</dbReference>
<dbReference type="InterPro" id="IPR012938">
    <property type="entry name" value="Glc/Sorbosone_DH"/>
</dbReference>
<dbReference type="KEGG" id="msq:BKP64_18395"/>
<dbReference type="InterPro" id="IPR011042">
    <property type="entry name" value="6-blade_b-propeller_TolB-like"/>
</dbReference>
<dbReference type="OrthoDB" id="9770043at2"/>
<evidence type="ECO:0000313" key="2">
    <source>
        <dbReference type="EMBL" id="AOY89973.1"/>
    </source>
</evidence>
<dbReference type="SUPFAM" id="SSF50952">
    <property type="entry name" value="Soluble quinoprotein glucose dehydrogenase"/>
    <property type="match status" value="1"/>
</dbReference>
<dbReference type="PANTHER" id="PTHR33546:SF1">
    <property type="entry name" value="LARGE, MULTIFUNCTIONAL SECRETED PROTEIN"/>
    <property type="match status" value="1"/>
</dbReference>
<reference evidence="2 3" key="1">
    <citation type="submission" date="2016-10" db="EMBL/GenBank/DDBJ databases">
        <title>Marinobacter salinus sp. nov., a moderately halophilic bacterium isolated from a tidal flat environment.</title>
        <authorList>
            <person name="Park S.-J."/>
        </authorList>
    </citation>
    <scope>NUCLEOTIDE SEQUENCE [LARGE SCALE GENOMIC DNA]</scope>
    <source>
        <strain evidence="2 3">Hb8</strain>
    </source>
</reference>
<dbReference type="AlphaFoldDB" id="A0A1D9GQS3"/>
<protein>
    <submittedName>
        <fullName evidence="2">Sorbosone dehydrogenase</fullName>
    </submittedName>
</protein>
<organism evidence="2 3">
    <name type="scientific">Marinobacter salinus</name>
    <dbReference type="NCBI Taxonomy" id="1874317"/>
    <lineage>
        <taxon>Bacteria</taxon>
        <taxon>Pseudomonadati</taxon>
        <taxon>Pseudomonadota</taxon>
        <taxon>Gammaproteobacteria</taxon>
        <taxon>Pseudomonadales</taxon>
        <taxon>Marinobacteraceae</taxon>
        <taxon>Marinobacter</taxon>
    </lineage>
</organism>
<accession>A0A1D9GQS3</accession>
<dbReference type="Gene3D" id="2.120.10.30">
    <property type="entry name" value="TolB, C-terminal domain"/>
    <property type="match status" value="1"/>
</dbReference>
<dbReference type="Proteomes" id="UP000177445">
    <property type="component" value="Chromosome"/>
</dbReference>
<sequence length="421" mass="45661">MNKEASILCIAASLAIAPYAHSQSDDTLKKLGNFQTTGKAEFTVIDQKSDSADAIRNTLKKIQLPKGFEISLYALVPDARHMAVGPQGVVTFVGTRKTEVWAVTDRDKDRVADDVKNFAPSVAKAVPNGPCFSPDGVLYIAEQNRVLAYPAAEFFYEGGDVVAEQVVPGGELIPDQFVSYNHTARVCDIGPDNKLYISLGQPYNVTPHEHLDEFSELGIGGIIRMNRDGTGREVYTRGVRNSVGQDFNPNTGELWFTDNQVDGMGDDIPPGEINRQTAMGQHFGFPWYGGGDVRTNEYKGEEVPVDVVFPVSETVAHAADLGMMFYTGKMFPKAYQGGIFSAQHGSWNRTVPIGARVMFTPVDAEGNIAGETVPFAEGWLDENGEYLGRPVDVAQLKDGSLLVSDDLAGAVYRIAYTGSGS</sequence>
<dbReference type="PANTHER" id="PTHR33546">
    <property type="entry name" value="LARGE, MULTIFUNCTIONAL SECRETED PROTEIN-RELATED"/>
    <property type="match status" value="1"/>
</dbReference>
<gene>
    <name evidence="2" type="ORF">BKP64_18395</name>
</gene>